<dbReference type="InParanoid" id="A0A673XJM5"/>
<reference evidence="1" key="1">
    <citation type="submission" date="2025-08" db="UniProtKB">
        <authorList>
            <consortium name="Ensembl"/>
        </authorList>
    </citation>
    <scope>IDENTIFICATION</scope>
</reference>
<accession>A0A673XJM5</accession>
<evidence type="ECO:0000313" key="2">
    <source>
        <dbReference type="Proteomes" id="UP000472277"/>
    </source>
</evidence>
<proteinExistence type="predicted"/>
<dbReference type="Ensembl" id="ENSSTUT00000021660.1">
    <property type="protein sequence ID" value="ENSSTUP00000020591.1"/>
    <property type="gene ID" value="ENSSTUG00000009167.1"/>
</dbReference>
<dbReference type="AlphaFoldDB" id="A0A673XJM5"/>
<sequence>MILYVVNPMNSIPHIFDILAQFRKFYGNKANLMLVFLNSQISDELSLVCPFSWKPNGLKYLGINVTTDIKNLFKEYNTPFVSTTYIFLKLERA</sequence>
<protein>
    <submittedName>
        <fullName evidence="1">Uncharacterized protein</fullName>
    </submittedName>
</protein>
<evidence type="ECO:0000313" key="1">
    <source>
        <dbReference type="Ensembl" id="ENSSTUP00000020591.1"/>
    </source>
</evidence>
<organism evidence="1 2">
    <name type="scientific">Salmo trutta</name>
    <name type="common">Brown trout</name>
    <dbReference type="NCBI Taxonomy" id="8032"/>
    <lineage>
        <taxon>Eukaryota</taxon>
        <taxon>Metazoa</taxon>
        <taxon>Chordata</taxon>
        <taxon>Craniata</taxon>
        <taxon>Vertebrata</taxon>
        <taxon>Euteleostomi</taxon>
        <taxon>Actinopterygii</taxon>
        <taxon>Neopterygii</taxon>
        <taxon>Teleostei</taxon>
        <taxon>Protacanthopterygii</taxon>
        <taxon>Salmoniformes</taxon>
        <taxon>Salmonidae</taxon>
        <taxon>Salmoninae</taxon>
        <taxon>Salmo</taxon>
    </lineage>
</organism>
<dbReference type="Proteomes" id="UP000472277">
    <property type="component" value="Chromosome 7"/>
</dbReference>
<reference evidence="1" key="2">
    <citation type="submission" date="2025-09" db="UniProtKB">
        <authorList>
            <consortium name="Ensembl"/>
        </authorList>
    </citation>
    <scope>IDENTIFICATION</scope>
</reference>
<keyword evidence="2" id="KW-1185">Reference proteome</keyword>
<name>A0A673XJM5_SALTR</name>